<organism evidence="1">
    <name type="scientific">marine sediment metagenome</name>
    <dbReference type="NCBI Taxonomy" id="412755"/>
    <lineage>
        <taxon>unclassified sequences</taxon>
        <taxon>metagenomes</taxon>
        <taxon>ecological metagenomes</taxon>
    </lineage>
</organism>
<feature type="non-terminal residue" evidence="1">
    <location>
        <position position="1"/>
    </location>
</feature>
<dbReference type="EMBL" id="BART01041611">
    <property type="protein sequence ID" value="GAH27450.1"/>
    <property type="molecule type" value="Genomic_DNA"/>
</dbReference>
<name>X1F4H5_9ZZZZ</name>
<evidence type="ECO:0000313" key="1">
    <source>
        <dbReference type="EMBL" id="GAH27450.1"/>
    </source>
</evidence>
<sequence length="59" mass="6437">ICDIQEKIKSGSIIGRDPFGFNALKKPFGIGWDIGQYGSDGKQVNETFSSPSRSGFILE</sequence>
<accession>X1F4H5</accession>
<comment type="caution">
    <text evidence="1">The sequence shown here is derived from an EMBL/GenBank/DDBJ whole genome shotgun (WGS) entry which is preliminary data.</text>
</comment>
<dbReference type="AlphaFoldDB" id="X1F4H5"/>
<feature type="non-terminal residue" evidence="1">
    <location>
        <position position="59"/>
    </location>
</feature>
<gene>
    <name evidence="1" type="ORF">S01H4_66831</name>
</gene>
<proteinExistence type="predicted"/>
<reference evidence="1" key="1">
    <citation type="journal article" date="2014" name="Front. Microbiol.">
        <title>High frequency of phylogenetically diverse reductive dehalogenase-homologous genes in deep subseafloor sedimentary metagenomes.</title>
        <authorList>
            <person name="Kawai M."/>
            <person name="Futagami T."/>
            <person name="Toyoda A."/>
            <person name="Takaki Y."/>
            <person name="Nishi S."/>
            <person name="Hori S."/>
            <person name="Arai W."/>
            <person name="Tsubouchi T."/>
            <person name="Morono Y."/>
            <person name="Uchiyama I."/>
            <person name="Ito T."/>
            <person name="Fujiyama A."/>
            <person name="Inagaki F."/>
            <person name="Takami H."/>
        </authorList>
    </citation>
    <scope>NUCLEOTIDE SEQUENCE</scope>
    <source>
        <strain evidence="1">Expedition CK06-06</strain>
    </source>
</reference>
<protein>
    <submittedName>
        <fullName evidence="1">Uncharacterized protein</fullName>
    </submittedName>
</protein>